<keyword evidence="14 25" id="KW-0503">Monooxygenase</keyword>
<dbReference type="InterPro" id="IPR017972">
    <property type="entry name" value="Cyt_P450_CS"/>
</dbReference>
<comment type="catalytic activity">
    <reaction evidence="2">
        <text>a hydroperoxyeicosatetraenoate = an oxoeicosatetraenoate + H2O</text>
        <dbReference type="Rhea" id="RHEA:55556"/>
        <dbReference type="ChEBI" id="CHEBI:15377"/>
        <dbReference type="ChEBI" id="CHEBI:59720"/>
        <dbReference type="ChEBI" id="CHEBI:131859"/>
        <dbReference type="EC" id="4.2.1.152"/>
    </reaction>
    <physiologicalReaction direction="left-to-right" evidence="2">
        <dbReference type="Rhea" id="RHEA:55557"/>
    </physiologicalReaction>
</comment>
<keyword evidence="8" id="KW-0275">Fatty acid biosynthesis</keyword>
<evidence type="ECO:0000256" key="14">
    <source>
        <dbReference type="ARBA" id="ARBA00023033"/>
    </source>
</evidence>
<dbReference type="GeneID" id="102832977"/>
<comment type="cofactor">
    <cofactor evidence="3 24">
        <name>heme</name>
        <dbReference type="ChEBI" id="CHEBI:30413"/>
    </cofactor>
</comment>
<comment type="catalytic activity">
    <reaction evidence="1">
        <text>(15S)-hydroperoxy-(5Z,8Z,11Z,13E)-eicosatetraenoate = 15-oxo-(5Z,8Z,11Z,13E)-eicosatetraenoate + H2O</text>
        <dbReference type="Rhea" id="RHEA:48636"/>
        <dbReference type="ChEBI" id="CHEBI:15377"/>
        <dbReference type="ChEBI" id="CHEBI:57410"/>
        <dbReference type="ChEBI" id="CHEBI:57446"/>
    </reaction>
    <physiologicalReaction direction="left-to-right" evidence="1">
        <dbReference type="Rhea" id="RHEA:48637"/>
    </physiologicalReaction>
</comment>
<accession>A0A9B0WJI3</accession>
<keyword evidence="8" id="KW-0643">Prostaglandin biosynthesis</keyword>
<dbReference type="PROSITE" id="PS00086">
    <property type="entry name" value="CYTOCHROME_P450"/>
    <property type="match status" value="1"/>
</dbReference>
<evidence type="ECO:0000256" key="16">
    <source>
        <dbReference type="ARBA" id="ARBA00033404"/>
    </source>
</evidence>
<evidence type="ECO:0000256" key="5">
    <source>
        <dbReference type="ARBA" id="ARBA00010617"/>
    </source>
</evidence>
<dbReference type="PANTHER" id="PTHR24302:SF42">
    <property type="entry name" value="CYTOCHROME P450 FAMILY 3 SUBFAMILY A MEMBER 4"/>
    <property type="match status" value="1"/>
</dbReference>
<keyword evidence="8" id="KW-0444">Lipid biosynthesis</keyword>
<dbReference type="GO" id="GO:0020037">
    <property type="term" value="F:heme binding"/>
    <property type="evidence" value="ECO:0007669"/>
    <property type="project" value="InterPro"/>
</dbReference>
<evidence type="ECO:0000313" key="28">
    <source>
        <dbReference type="RefSeq" id="XP_006859934.1"/>
    </source>
</evidence>
<dbReference type="Pfam" id="PF00067">
    <property type="entry name" value="p450"/>
    <property type="match status" value="1"/>
</dbReference>
<keyword evidence="11" id="KW-0256">Endoplasmic reticulum</keyword>
<dbReference type="GO" id="GO:0001516">
    <property type="term" value="P:prostaglandin biosynthetic process"/>
    <property type="evidence" value="ECO:0007669"/>
    <property type="project" value="UniProtKB-KW"/>
</dbReference>
<dbReference type="Proteomes" id="UP000504623">
    <property type="component" value="Unplaced"/>
</dbReference>
<dbReference type="EC" id="4.2.1.152" evidence="6"/>
<evidence type="ECO:0000256" key="25">
    <source>
        <dbReference type="RuleBase" id="RU000461"/>
    </source>
</evidence>
<dbReference type="PANTHER" id="PTHR24302">
    <property type="entry name" value="CYTOCHROME P450 FAMILY 3"/>
    <property type="match status" value="1"/>
</dbReference>
<evidence type="ECO:0000256" key="12">
    <source>
        <dbReference type="ARBA" id="ARBA00023002"/>
    </source>
</evidence>
<dbReference type="GO" id="GO:0008395">
    <property type="term" value="F:steroid hydroxylase activity"/>
    <property type="evidence" value="ECO:0007669"/>
    <property type="project" value="TreeGrafter"/>
</dbReference>
<name>A0A9B0WJI3_CHRAS</name>
<evidence type="ECO:0000256" key="23">
    <source>
        <dbReference type="ARBA" id="ARBA00054825"/>
    </source>
</evidence>
<keyword evidence="15 26" id="KW-0472">Membrane</keyword>
<keyword evidence="27" id="KW-1185">Reference proteome</keyword>
<keyword evidence="7" id="KW-0644">Prostaglandin metabolism</keyword>
<evidence type="ECO:0000256" key="26">
    <source>
        <dbReference type="SAM" id="Phobius"/>
    </source>
</evidence>
<feature type="transmembrane region" description="Helical" evidence="26">
    <location>
        <begin position="174"/>
        <end position="197"/>
    </location>
</feature>
<dbReference type="OrthoDB" id="1470350at2759"/>
<comment type="catalytic activity">
    <reaction evidence="19">
        <text>prostaglandin H2 = thromboxane A2</text>
        <dbReference type="Rhea" id="RHEA:17137"/>
        <dbReference type="ChEBI" id="CHEBI:57405"/>
        <dbReference type="ChEBI" id="CHEBI:57445"/>
        <dbReference type="EC" id="5.3.99.5"/>
    </reaction>
    <physiologicalReaction direction="left-to-right" evidence="19">
        <dbReference type="Rhea" id="RHEA:17138"/>
    </physiologicalReaction>
</comment>
<keyword evidence="8" id="KW-0443">Lipid metabolism</keyword>
<dbReference type="Gene3D" id="1.10.630.10">
    <property type="entry name" value="Cytochrome P450"/>
    <property type="match status" value="1"/>
</dbReference>
<comment type="catalytic activity">
    <reaction evidence="18">
        <text>prostaglandin H2 = (12S)-hydroxy-(5Z,8E,10E)-heptadecatrienoate + malonaldehyde</text>
        <dbReference type="Rhea" id="RHEA:48644"/>
        <dbReference type="ChEBI" id="CHEBI:57405"/>
        <dbReference type="ChEBI" id="CHEBI:90694"/>
        <dbReference type="ChEBI" id="CHEBI:566274"/>
    </reaction>
</comment>
<evidence type="ECO:0000256" key="21">
    <source>
        <dbReference type="ARBA" id="ARBA00040834"/>
    </source>
</evidence>
<evidence type="ECO:0000256" key="11">
    <source>
        <dbReference type="ARBA" id="ARBA00022824"/>
    </source>
</evidence>
<dbReference type="GO" id="GO:0004796">
    <property type="term" value="F:thromboxane-A synthase activity"/>
    <property type="evidence" value="ECO:0007669"/>
    <property type="project" value="UniProtKB-EC"/>
</dbReference>
<keyword evidence="9 24" id="KW-0349">Heme</keyword>
<evidence type="ECO:0000256" key="24">
    <source>
        <dbReference type="PIRSR" id="PIRSR602401-1"/>
    </source>
</evidence>
<dbReference type="GO" id="GO:0005789">
    <property type="term" value="C:endoplasmic reticulum membrane"/>
    <property type="evidence" value="ECO:0007669"/>
    <property type="project" value="UniProtKB-SubCell"/>
</dbReference>
<dbReference type="GO" id="GO:0106256">
    <property type="term" value="F:hydroperoxy icosatetraenoate dehydratase activity"/>
    <property type="evidence" value="ECO:0007669"/>
    <property type="project" value="UniProtKB-EC"/>
</dbReference>
<dbReference type="SUPFAM" id="SSF48264">
    <property type="entry name" value="Cytochrome P450"/>
    <property type="match status" value="1"/>
</dbReference>
<evidence type="ECO:0000256" key="4">
    <source>
        <dbReference type="ARBA" id="ARBA00004586"/>
    </source>
</evidence>
<evidence type="ECO:0000256" key="8">
    <source>
        <dbReference type="ARBA" id="ARBA00022585"/>
    </source>
</evidence>
<evidence type="ECO:0000256" key="22">
    <source>
        <dbReference type="ARBA" id="ARBA00042726"/>
    </source>
</evidence>
<evidence type="ECO:0000256" key="6">
    <source>
        <dbReference type="ARBA" id="ARBA00013084"/>
    </source>
</evidence>
<evidence type="ECO:0000256" key="20">
    <source>
        <dbReference type="ARBA" id="ARBA00038872"/>
    </source>
</evidence>
<evidence type="ECO:0000256" key="15">
    <source>
        <dbReference type="ARBA" id="ARBA00023136"/>
    </source>
</evidence>
<reference evidence="28" key="1">
    <citation type="submission" date="2025-08" db="UniProtKB">
        <authorList>
            <consortium name="RefSeq"/>
        </authorList>
    </citation>
    <scope>IDENTIFICATION</scope>
    <source>
        <tissue evidence="28">Spleen</tissue>
    </source>
</reference>
<keyword evidence="8" id="KW-0276">Fatty acid metabolism</keyword>
<comment type="similarity">
    <text evidence="5 25">Belongs to the cytochrome P450 family.</text>
</comment>
<dbReference type="RefSeq" id="XP_006859934.1">
    <property type="nucleotide sequence ID" value="XM_006859872.1"/>
</dbReference>
<keyword evidence="26" id="KW-0812">Transmembrane</keyword>
<protein>
    <recommendedName>
        <fullName evidence="21">Thromboxane-A synthase</fullName>
        <ecNumber evidence="6">4.2.1.152</ecNumber>
        <ecNumber evidence="20">5.3.99.5</ecNumber>
    </recommendedName>
    <alternativeName>
        <fullName evidence="22">Cytochrome P450 5A1</fullName>
    </alternativeName>
    <alternativeName>
        <fullName evidence="16">Hydroperoxy icosatetraenoate dehydratase</fullName>
    </alternativeName>
</protein>
<keyword evidence="26" id="KW-1133">Transmembrane helix</keyword>
<comment type="function">
    <text evidence="23">Catalyzes the conversion of prostaglandin H2 (PGH2) to thromboxane A2 (TXA2), a potent inducer of blood vessel constriction and platelet aggregation. Also cleaves PGH2 to 12-hydroxy-heptadecatrienoicacid (12-HHT) and malondialdehyde, which is known to act as a mediator of DNA damage. 12-HHT and malondialdehyde are formed stoichiometrically in the same amounts as TXA2. Additionally, displays dehydratase activity, toward (15S)-hydroperoxy-(5Z,8Z,11Z,13E)-eicosatetraenoate (15(S)-HPETE) producing 15-KETE and 15-HETE.</text>
</comment>
<organism evidence="27 28">
    <name type="scientific">Chrysochloris asiatica</name>
    <name type="common">Cape golden mole</name>
    <dbReference type="NCBI Taxonomy" id="185453"/>
    <lineage>
        <taxon>Eukaryota</taxon>
        <taxon>Metazoa</taxon>
        <taxon>Chordata</taxon>
        <taxon>Craniata</taxon>
        <taxon>Vertebrata</taxon>
        <taxon>Euteleostomi</taxon>
        <taxon>Mammalia</taxon>
        <taxon>Eutheria</taxon>
        <taxon>Afrotheria</taxon>
        <taxon>Chrysochloridae</taxon>
        <taxon>Chrysochlorinae</taxon>
        <taxon>Chrysochloris</taxon>
    </lineage>
</organism>
<evidence type="ECO:0000256" key="9">
    <source>
        <dbReference type="ARBA" id="ARBA00022617"/>
    </source>
</evidence>
<keyword evidence="10 24" id="KW-0479">Metal-binding</keyword>
<dbReference type="InterPro" id="IPR036396">
    <property type="entry name" value="Cyt_P450_sf"/>
</dbReference>
<comment type="catalytic activity">
    <reaction evidence="17">
        <text>(15S)-hydroperoxy-(5Z,8Z,11Z,13E)-eicosatetraenoate + AH2 = (15S)-hydroxy-(5Z,8Z,11Z,13E)-eicosatetraenoate + A + H2O</text>
        <dbReference type="Rhea" id="RHEA:48856"/>
        <dbReference type="ChEBI" id="CHEBI:13193"/>
        <dbReference type="ChEBI" id="CHEBI:15377"/>
        <dbReference type="ChEBI" id="CHEBI:17499"/>
        <dbReference type="ChEBI" id="CHEBI:57409"/>
        <dbReference type="ChEBI" id="CHEBI:57446"/>
    </reaction>
    <physiologicalReaction direction="left-to-right" evidence="17">
        <dbReference type="Rhea" id="RHEA:48857"/>
    </physiologicalReaction>
</comment>
<dbReference type="FunFam" id="1.10.630.10:FF:000003">
    <property type="entry name" value="cytochrome P450 3A12-like isoform X2"/>
    <property type="match status" value="1"/>
</dbReference>
<dbReference type="PRINTS" id="PR00385">
    <property type="entry name" value="P450"/>
</dbReference>
<dbReference type="GO" id="GO:0005506">
    <property type="term" value="F:iron ion binding"/>
    <property type="evidence" value="ECO:0007669"/>
    <property type="project" value="InterPro"/>
</dbReference>
<evidence type="ECO:0000256" key="2">
    <source>
        <dbReference type="ARBA" id="ARBA00001719"/>
    </source>
</evidence>
<sequence length="471" mass="54128">MDVFGLCGIVSSFELVLKKGLLEFDLECSKKYGKLWGFYEGRQPILAIMDPAIIKTILVKEFYTLFTNRRNFGLNGSLESSLTVLEDEKWKWIRAVVSPTFSSRKLKAMFSLMKRHGNILVQNIEKTVALDEVIDMKEIFGAYSLDIVTSMSFGVDTDSISNPDDVFLRYTKKLISFSFVSPLIILTVMFPFLLPLLEKMNMTLLPQEAMDFFVTIIRHLKEQRRASGRRDHVDLLQLMINFQNTVSHKSSKANQSPRALTDEEICAQATTFVFAGYETTSLTLSFIAYNLAIHPEVQAKLQEEIDRALPNKKDPDYDILFQLEYLDMVVNETLRLFPLGGRLERVCKKSVNINGVTIPQGTLVIIPTYVLHRDPKYWPKAEEFRPERFSKDNMRKMDPYVFLPFGLGPRMCVGMRFALLSIKLVMVLLLQNFSLETCKETPIPLDLDTSRFMHPKKPIMLKLTPRRRVAS</sequence>
<proteinExistence type="inferred from homology"/>
<dbReference type="InterPro" id="IPR050705">
    <property type="entry name" value="Cytochrome_P450_3A"/>
</dbReference>
<evidence type="ECO:0000256" key="19">
    <source>
        <dbReference type="ARBA" id="ARBA00036475"/>
    </source>
</evidence>
<gene>
    <name evidence="28" type="primary">LOC102832977</name>
</gene>
<evidence type="ECO:0000256" key="18">
    <source>
        <dbReference type="ARBA" id="ARBA00036424"/>
    </source>
</evidence>
<evidence type="ECO:0000256" key="7">
    <source>
        <dbReference type="ARBA" id="ARBA00022501"/>
    </source>
</evidence>
<dbReference type="AlphaFoldDB" id="A0A9B0WJI3"/>
<dbReference type="InterPro" id="IPR001128">
    <property type="entry name" value="Cyt_P450"/>
</dbReference>
<evidence type="ECO:0000256" key="13">
    <source>
        <dbReference type="ARBA" id="ARBA00023004"/>
    </source>
</evidence>
<dbReference type="GO" id="GO:0016705">
    <property type="term" value="F:oxidoreductase activity, acting on paired donors, with incorporation or reduction of molecular oxygen"/>
    <property type="evidence" value="ECO:0007669"/>
    <property type="project" value="InterPro"/>
</dbReference>
<dbReference type="PRINTS" id="PR00463">
    <property type="entry name" value="EP450I"/>
</dbReference>
<evidence type="ECO:0000256" key="17">
    <source>
        <dbReference type="ARBA" id="ARBA00036380"/>
    </source>
</evidence>
<comment type="subcellular location">
    <subcellularLocation>
        <location evidence="4">Endoplasmic reticulum membrane</location>
    </subcellularLocation>
</comment>
<keyword evidence="12 25" id="KW-0560">Oxidoreductase</keyword>
<keyword evidence="13 24" id="KW-0408">Iron</keyword>
<feature type="binding site" description="axial binding residue" evidence="24">
    <location>
        <position position="412"/>
    </location>
    <ligand>
        <name>heme</name>
        <dbReference type="ChEBI" id="CHEBI:30413"/>
    </ligand>
    <ligandPart>
        <name>Fe</name>
        <dbReference type="ChEBI" id="CHEBI:18248"/>
    </ligandPart>
</feature>
<dbReference type="InterPro" id="IPR002401">
    <property type="entry name" value="Cyt_P450_E_grp-I"/>
</dbReference>
<dbReference type="EC" id="5.3.99.5" evidence="20"/>
<evidence type="ECO:0000256" key="1">
    <source>
        <dbReference type="ARBA" id="ARBA00001143"/>
    </source>
</evidence>
<evidence type="ECO:0000256" key="10">
    <source>
        <dbReference type="ARBA" id="ARBA00022723"/>
    </source>
</evidence>
<evidence type="ECO:0000313" key="27">
    <source>
        <dbReference type="Proteomes" id="UP000504623"/>
    </source>
</evidence>
<evidence type="ECO:0000256" key="3">
    <source>
        <dbReference type="ARBA" id="ARBA00001971"/>
    </source>
</evidence>